<feature type="domain" description="Bulb-type lectin" evidence="5">
    <location>
        <begin position="275"/>
        <end position="414"/>
    </location>
</feature>
<evidence type="ECO:0000313" key="6">
    <source>
        <dbReference type="EMBL" id="KAE8125447.1"/>
    </source>
</evidence>
<evidence type="ECO:0000256" key="3">
    <source>
        <dbReference type="ARBA" id="ARBA00023180"/>
    </source>
</evidence>
<feature type="transmembrane region" description="Helical" evidence="4">
    <location>
        <begin position="503"/>
        <end position="523"/>
    </location>
</feature>
<reference evidence="6 7" key="1">
    <citation type="submission" date="2019-06" db="EMBL/GenBank/DDBJ databases">
        <title>A chromosomal-level reference genome of Carpinus fangiana (Coryloideae, Betulaceae).</title>
        <authorList>
            <person name="Yang X."/>
            <person name="Wang Z."/>
            <person name="Zhang L."/>
            <person name="Hao G."/>
            <person name="Liu J."/>
            <person name="Yang Y."/>
        </authorList>
    </citation>
    <scope>NUCLEOTIDE SEQUENCE [LARGE SCALE GENOMIC DNA]</scope>
    <source>
        <strain evidence="6">Cfa_2016G</strain>
        <tissue evidence="6">Leaf</tissue>
    </source>
</reference>
<evidence type="ECO:0000256" key="2">
    <source>
        <dbReference type="ARBA" id="ARBA00023157"/>
    </source>
</evidence>
<accession>A0A5N6RU78</accession>
<organism evidence="6 7">
    <name type="scientific">Carpinus fangiana</name>
    <dbReference type="NCBI Taxonomy" id="176857"/>
    <lineage>
        <taxon>Eukaryota</taxon>
        <taxon>Viridiplantae</taxon>
        <taxon>Streptophyta</taxon>
        <taxon>Embryophyta</taxon>
        <taxon>Tracheophyta</taxon>
        <taxon>Spermatophyta</taxon>
        <taxon>Magnoliopsida</taxon>
        <taxon>eudicotyledons</taxon>
        <taxon>Gunneridae</taxon>
        <taxon>Pentapetalae</taxon>
        <taxon>rosids</taxon>
        <taxon>fabids</taxon>
        <taxon>Fagales</taxon>
        <taxon>Betulaceae</taxon>
        <taxon>Carpinus</taxon>
    </lineage>
</organism>
<keyword evidence="4" id="KW-0472">Membrane</keyword>
<evidence type="ECO:0000313" key="7">
    <source>
        <dbReference type="Proteomes" id="UP000327013"/>
    </source>
</evidence>
<dbReference type="Gene3D" id="2.90.10.10">
    <property type="entry name" value="Bulb-type lectin domain"/>
    <property type="match status" value="2"/>
</dbReference>
<dbReference type="PANTHER" id="PTHR32444">
    <property type="entry name" value="BULB-TYPE LECTIN DOMAIN-CONTAINING PROTEIN"/>
    <property type="match status" value="1"/>
</dbReference>
<evidence type="ECO:0000259" key="5">
    <source>
        <dbReference type="PROSITE" id="PS50927"/>
    </source>
</evidence>
<keyword evidence="2" id="KW-1015">Disulfide bond</keyword>
<keyword evidence="7" id="KW-1185">Reference proteome</keyword>
<dbReference type="Proteomes" id="UP000327013">
    <property type="component" value="Chromosome 8"/>
</dbReference>
<dbReference type="SMART" id="SM00108">
    <property type="entry name" value="B_lectin"/>
    <property type="match status" value="2"/>
</dbReference>
<dbReference type="Pfam" id="PF01453">
    <property type="entry name" value="B_lectin"/>
    <property type="match status" value="1"/>
</dbReference>
<dbReference type="InterPro" id="IPR001480">
    <property type="entry name" value="Bulb-type_lectin_dom"/>
</dbReference>
<keyword evidence="4" id="KW-0812">Transmembrane</keyword>
<dbReference type="SUPFAM" id="SSF51110">
    <property type="entry name" value="alpha-D-mannose-specific plant lectins"/>
    <property type="match status" value="2"/>
</dbReference>
<protein>
    <recommendedName>
        <fullName evidence="5">Bulb-type lectin domain-containing protein</fullName>
    </recommendedName>
</protein>
<evidence type="ECO:0000256" key="1">
    <source>
        <dbReference type="ARBA" id="ARBA00022729"/>
    </source>
</evidence>
<dbReference type="PANTHER" id="PTHR32444:SF247">
    <property type="entry name" value="OS01G0958200 PROTEIN"/>
    <property type="match status" value="1"/>
</dbReference>
<feature type="domain" description="Bulb-type lectin" evidence="5">
    <location>
        <begin position="63"/>
        <end position="186"/>
    </location>
</feature>
<sequence>MLRFPFIFVADARNVSDPIHRTCAKSSTVLPDSNMIRRISPLFASLLLLFCLALHFTNATLFADTILPGQSLYTSDSVVSAERRFGLGFFSPENSTKHYVVIYKFTYWYVSNDDIVWVANREHPFPNSSVILTFNSDGNLVISDGRSLHVLTNTSGGNDTYAKLLDTGWSLITSGKSDEDPAPGLFSLQYLGSRKEVILIKGSEQYWSSPLIDHLADIFVIDGDYFTWPISNYTNEIRRIRFDISGNLLLQTLMRGSDWFSFCLNYNNNINCTATDTIRPGQSLSTSETTVSANGRYELGFFSRIDSREYYYMGIRYYNVSGANVVWVANREDPFLNSSAVLTLDPDGNLVISDGKLLHVLTNTTSDAKTGWSLTSWKSDEDPSLGLFSLQYLGSRKELILRKGSEPHWTSPIIGKLADIFVIDGENITFTKKYPSEFGRVALQITGELQLQSICDETANKPCDCLSGFKPYAQGYTNSTNGTVTDTGFKNMKDIGNNQLRKIIIPTASIAVLVTLGLFVYYVTRRKLRRKGE</sequence>
<dbReference type="InterPro" id="IPR036426">
    <property type="entry name" value="Bulb-type_lectin_dom_sf"/>
</dbReference>
<dbReference type="AlphaFoldDB" id="A0A5N6RU78"/>
<keyword evidence="4" id="KW-1133">Transmembrane helix</keyword>
<dbReference type="OrthoDB" id="990291at2759"/>
<keyword evidence="1" id="KW-0732">Signal</keyword>
<gene>
    <name evidence="6" type="ORF">FH972_020254</name>
</gene>
<proteinExistence type="predicted"/>
<name>A0A5N6RU78_9ROSI</name>
<keyword evidence="3" id="KW-0325">Glycoprotein</keyword>
<dbReference type="EMBL" id="CM017328">
    <property type="protein sequence ID" value="KAE8125447.1"/>
    <property type="molecule type" value="Genomic_DNA"/>
</dbReference>
<dbReference type="PROSITE" id="PS50927">
    <property type="entry name" value="BULB_LECTIN"/>
    <property type="match status" value="2"/>
</dbReference>
<evidence type="ECO:0000256" key="4">
    <source>
        <dbReference type="SAM" id="Phobius"/>
    </source>
</evidence>